<dbReference type="EMBL" id="JABXXQ010000164">
    <property type="protein sequence ID" value="NVN30503.1"/>
    <property type="molecule type" value="Genomic_DNA"/>
</dbReference>
<accession>A0A850NLM2</accession>
<dbReference type="Gene3D" id="1.50.10.10">
    <property type="match status" value="1"/>
</dbReference>
<dbReference type="AlphaFoldDB" id="A0A850NLM2"/>
<name>A0A850NLM2_9PROT</name>
<evidence type="ECO:0000259" key="1">
    <source>
        <dbReference type="Pfam" id="PF22422"/>
    </source>
</evidence>
<reference evidence="3 5" key="1">
    <citation type="submission" date="2020-06" db="EMBL/GenBank/DDBJ databases">
        <title>Description of novel acetic acid bacteria.</title>
        <authorList>
            <person name="Sombolestani A."/>
        </authorList>
    </citation>
    <scope>NUCLEOTIDE SEQUENCE [LARGE SCALE GENOMIC DNA]</scope>
    <source>
        <strain evidence="3 5">LMG 26838</strain>
    </source>
</reference>
<dbReference type="PANTHER" id="PTHR10412">
    <property type="entry name" value="MANNOSYL-OLIGOSACCHARIDE GLUCOSIDASE"/>
    <property type="match status" value="1"/>
</dbReference>
<evidence type="ECO:0000313" key="4">
    <source>
        <dbReference type="Proteomes" id="UP000557688"/>
    </source>
</evidence>
<proteinExistence type="predicted"/>
<organism evidence="3 5">
    <name type="scientific">Endobacter medicaginis</name>
    <dbReference type="NCBI Taxonomy" id="1181271"/>
    <lineage>
        <taxon>Bacteria</taxon>
        <taxon>Pseudomonadati</taxon>
        <taxon>Pseudomonadota</taxon>
        <taxon>Alphaproteobacteria</taxon>
        <taxon>Acetobacterales</taxon>
        <taxon>Acetobacteraceae</taxon>
        <taxon>Endobacter</taxon>
    </lineage>
</organism>
<evidence type="ECO:0000313" key="5">
    <source>
        <dbReference type="Proteomes" id="UP000565205"/>
    </source>
</evidence>
<gene>
    <name evidence="2" type="ORF">FHR90_002108</name>
    <name evidence="3" type="ORF">HUK83_09180</name>
</gene>
<comment type="caution">
    <text evidence="3">The sequence shown here is derived from an EMBL/GenBank/DDBJ whole genome shotgun (WGS) entry which is preliminary data.</text>
</comment>
<dbReference type="InterPro" id="IPR004888">
    <property type="entry name" value="Glycoside_hydrolase_63"/>
</dbReference>
<dbReference type="InterPro" id="IPR012341">
    <property type="entry name" value="6hp_glycosidase-like_sf"/>
</dbReference>
<dbReference type="PANTHER" id="PTHR10412:SF10">
    <property type="entry name" value="GLYCOSYL HYDROLASE FAMILY 63 C-TERMINAL DOMAIN-CONTAINING PROTEIN"/>
    <property type="match status" value="1"/>
</dbReference>
<dbReference type="InterPro" id="IPR008928">
    <property type="entry name" value="6-hairpin_glycosidase_sf"/>
</dbReference>
<dbReference type="RefSeq" id="WP_176624089.1">
    <property type="nucleotide sequence ID" value="NZ_JABXXQ010000164.1"/>
</dbReference>
<dbReference type="GO" id="GO:0004573">
    <property type="term" value="F:Glc3Man9GlcNAc2 oligosaccharide glucosidase activity"/>
    <property type="evidence" value="ECO:0007669"/>
    <property type="project" value="InterPro"/>
</dbReference>
<sequence>MSAAPPEQPSPPDAERRRLDEQRHGMRDWRLWGPYLAERQWGTVREDYSEHGDAWNYIPHEHARSRAYRWGEDGIAGLCDDSQALCLSLALWNGADRMLKERMFGLTGPQGNHGEDVKELYWYVDALPSHAYLRMVYKYPQAAFPYDELVDASRNRSRLEPELELIDTGVFDQDRYFDVTIEYAKADEADILMRITATNRGPDPARLHLLPQLSFANHWSWTQSHPKPSMRVEADAVIADHRRLGRYSLHQEIAAPVLFCENETNPAILGLPAQEGAVYKDGIHRRVVDGVESAVRSYGPATKCALWHEAEIAPGESWTVRVRLMRGDPIIPPFAGFDALVDTRRNEADRFYGLLQTDIPDADARLVQRQALSGMVWNKQFYHIDIYRWLRGDPALPDPPHARRQGRNADWRHLYACDIISMPDKWEYPWFAAWDLAFHCVTFALIDTDFAKAQLLLLASETYMHPNGQMPAYEWNFSDANPPVHAWAAWRVYQIERELHGTEDRVFLETVFHKLLLNFAWWVNRKDAQGHNVFQGGFLGLDNIGVFDRSRPLPMGGHIDQTDGTAWMAMFALSMLRIAIELAFSDHAFEDIASKFFEHFLYIAQALNDAQDEGVGLWSETDKFFHDILRLPDGRVQELRLRSMVGLTPLFAVETIEPETMRRLPRFAARMRSFLDRRPDLARHVAHWTEPGVGERHLLSLVRGHKLKRLLHRMLDPEEFLSDYGIRSLSRVHATQPYVYENDGSRVSVGYEPGESRTDMFGGNSNWRGPVWLPMNYLIVESVLSFHHYYGSDFLVEFPTGSRRFRTLRDVALDLAERLTKLFLRDADGRRAALGDREILQSNPHFDGLLLFHEYFHGDSGAGLGAEHQTGWTALVANLIIMLAAPRGPAEAADAQTVPEEPVIRAREPVVPLGPIRSGRGPIT</sequence>
<feature type="domain" description="Mannosylglycerate hydrolase MGH1-like glycoside hydrolase" evidence="1">
    <location>
        <begin position="428"/>
        <end position="664"/>
    </location>
</feature>
<feature type="domain" description="Mannosylglycerate hydrolase MGH1-like glycoside hydrolase" evidence="1">
    <location>
        <begin position="702"/>
        <end position="870"/>
    </location>
</feature>
<evidence type="ECO:0000313" key="2">
    <source>
        <dbReference type="EMBL" id="MBB3174272.1"/>
    </source>
</evidence>
<protein>
    <submittedName>
        <fullName evidence="3">Glucosidase</fullName>
    </submittedName>
</protein>
<dbReference type="EMBL" id="JACHXV010000006">
    <property type="protein sequence ID" value="MBB3174272.1"/>
    <property type="molecule type" value="Genomic_DNA"/>
</dbReference>
<dbReference type="Proteomes" id="UP000565205">
    <property type="component" value="Unassembled WGS sequence"/>
</dbReference>
<reference evidence="2 4" key="2">
    <citation type="submission" date="2020-08" db="EMBL/GenBank/DDBJ databases">
        <title>Genomic Encyclopedia of Type Strains, Phase III (KMG-III): the genomes of soil and plant-associated and newly described type strains.</title>
        <authorList>
            <person name="Whitman W."/>
        </authorList>
    </citation>
    <scope>NUCLEOTIDE SEQUENCE [LARGE SCALE GENOMIC DNA]</scope>
    <source>
        <strain evidence="2 4">CECT 8088</strain>
    </source>
</reference>
<dbReference type="InterPro" id="IPR054491">
    <property type="entry name" value="MGH1-like_GH"/>
</dbReference>
<dbReference type="Proteomes" id="UP000557688">
    <property type="component" value="Unassembled WGS sequence"/>
</dbReference>
<evidence type="ECO:0000313" key="3">
    <source>
        <dbReference type="EMBL" id="NVN30503.1"/>
    </source>
</evidence>
<dbReference type="SUPFAM" id="SSF48208">
    <property type="entry name" value="Six-hairpin glycosidases"/>
    <property type="match status" value="1"/>
</dbReference>
<dbReference type="GO" id="GO:0009311">
    <property type="term" value="P:oligosaccharide metabolic process"/>
    <property type="evidence" value="ECO:0007669"/>
    <property type="project" value="InterPro"/>
</dbReference>
<keyword evidence="4" id="KW-1185">Reference proteome</keyword>
<dbReference type="Pfam" id="PF22422">
    <property type="entry name" value="MGH1-like_GH"/>
    <property type="match status" value="2"/>
</dbReference>